<evidence type="ECO:0000259" key="6">
    <source>
        <dbReference type="PROSITE" id="PS50217"/>
    </source>
</evidence>
<dbReference type="AlphaFoldDB" id="A0A914CN43"/>
<dbReference type="Gene3D" id="1.20.5.170">
    <property type="match status" value="2"/>
</dbReference>
<reference evidence="8" key="1">
    <citation type="submission" date="2022-11" db="UniProtKB">
        <authorList>
            <consortium name="WormBaseParasite"/>
        </authorList>
    </citation>
    <scope>IDENTIFICATION</scope>
</reference>
<feature type="region of interest" description="Disordered" evidence="5">
    <location>
        <begin position="1"/>
        <end position="56"/>
    </location>
</feature>
<keyword evidence="3" id="KW-0804">Transcription</keyword>
<dbReference type="CDD" id="cd14686">
    <property type="entry name" value="bZIP"/>
    <property type="match status" value="2"/>
</dbReference>
<dbReference type="InterPro" id="IPR004827">
    <property type="entry name" value="bZIP"/>
</dbReference>
<keyword evidence="7" id="KW-1185">Reference proteome</keyword>
<proteinExistence type="predicted"/>
<dbReference type="WBParaSite" id="ACRNAN_scaffold1216.g25239.t1">
    <property type="protein sequence ID" value="ACRNAN_scaffold1216.g25239.t1"/>
    <property type="gene ID" value="ACRNAN_scaffold1216.g25239"/>
</dbReference>
<evidence type="ECO:0000256" key="4">
    <source>
        <dbReference type="SAM" id="Coils"/>
    </source>
</evidence>
<dbReference type="GO" id="GO:0005634">
    <property type="term" value="C:nucleus"/>
    <property type="evidence" value="ECO:0007669"/>
    <property type="project" value="TreeGrafter"/>
</dbReference>
<evidence type="ECO:0000313" key="8">
    <source>
        <dbReference type="WBParaSite" id="ACRNAN_scaffold1216.g25239.t1"/>
    </source>
</evidence>
<keyword evidence="4" id="KW-0175">Coiled coil</keyword>
<accession>A0A914CN43</accession>
<evidence type="ECO:0000256" key="5">
    <source>
        <dbReference type="SAM" id="MobiDB-lite"/>
    </source>
</evidence>
<feature type="domain" description="BZIP" evidence="6">
    <location>
        <begin position="26"/>
        <end position="89"/>
    </location>
</feature>
<dbReference type="GO" id="GO:0000978">
    <property type="term" value="F:RNA polymerase II cis-regulatory region sequence-specific DNA binding"/>
    <property type="evidence" value="ECO:0007669"/>
    <property type="project" value="TreeGrafter"/>
</dbReference>
<dbReference type="Proteomes" id="UP000887540">
    <property type="component" value="Unplaced"/>
</dbReference>
<dbReference type="Pfam" id="PF07716">
    <property type="entry name" value="bZIP_2"/>
    <property type="match status" value="2"/>
</dbReference>
<organism evidence="7 8">
    <name type="scientific">Acrobeloides nanus</name>
    <dbReference type="NCBI Taxonomy" id="290746"/>
    <lineage>
        <taxon>Eukaryota</taxon>
        <taxon>Metazoa</taxon>
        <taxon>Ecdysozoa</taxon>
        <taxon>Nematoda</taxon>
        <taxon>Chromadorea</taxon>
        <taxon>Rhabditida</taxon>
        <taxon>Tylenchina</taxon>
        <taxon>Cephalobomorpha</taxon>
        <taxon>Cephaloboidea</taxon>
        <taxon>Cephalobidae</taxon>
        <taxon>Acrobeloides</taxon>
    </lineage>
</organism>
<evidence type="ECO:0000256" key="3">
    <source>
        <dbReference type="ARBA" id="ARBA00023163"/>
    </source>
</evidence>
<protein>
    <submittedName>
        <fullName evidence="8">BZIP domain-containing protein</fullName>
    </submittedName>
</protein>
<dbReference type="InterPro" id="IPR000837">
    <property type="entry name" value="AP-1"/>
</dbReference>
<keyword evidence="2" id="KW-0238">DNA-binding</keyword>
<sequence length="389" mass="45421">MENFNFQAPSSKYQNEERESFPQANDEEIERRRKRNRDASTKSRNKKKQIISDLSRQVQDLEARNKKLEEIKGKLKARNFKLENWNKVLTNELDGLHEKPPNDNSQLQPFCGFCEQTRSTVEEAFYHTCSSNPTVSRVIPHPTLIVPMNGEYETYRSYVQYEYPKVYPPQNQYTYSWGSSQFVQHYPAYGMPDRVVGDSCRHQYPPAYPQDMHRAPDPIQVVVPNMSNTFSTPMNSPGYATSVTTEFSGTPSSCCSSDPPNTFEKERHDSGIILSRQDTIAQTRLAKRRQLQQNEERESFPQANDEEIERRRKRNRDASTKSRNKRKQIISDLSRQVQDLETRNKKLEEIKGELKERNFKFENWNKVLTNELDGLHEKGLEMHTIDSPA</sequence>
<evidence type="ECO:0000313" key="7">
    <source>
        <dbReference type="Proteomes" id="UP000887540"/>
    </source>
</evidence>
<dbReference type="PROSITE" id="PS50217">
    <property type="entry name" value="BZIP"/>
    <property type="match status" value="2"/>
</dbReference>
<dbReference type="PANTHER" id="PTHR23351:SF24">
    <property type="entry name" value="ACTIVATING TRANSCRIPTION FACTOR 3-RELATED"/>
    <property type="match status" value="1"/>
</dbReference>
<dbReference type="SMART" id="SM00338">
    <property type="entry name" value="BRLZ"/>
    <property type="match status" value="2"/>
</dbReference>
<dbReference type="PROSITE" id="PS00036">
    <property type="entry name" value="BZIP_BASIC"/>
    <property type="match status" value="2"/>
</dbReference>
<dbReference type="GO" id="GO:0000981">
    <property type="term" value="F:DNA-binding transcription factor activity, RNA polymerase II-specific"/>
    <property type="evidence" value="ECO:0007669"/>
    <property type="project" value="TreeGrafter"/>
</dbReference>
<name>A0A914CN43_9BILA</name>
<dbReference type="PANTHER" id="PTHR23351">
    <property type="entry name" value="FOS TRANSCRIPTION FACTOR-RELATED"/>
    <property type="match status" value="1"/>
</dbReference>
<dbReference type="SUPFAM" id="SSF57959">
    <property type="entry name" value="Leucine zipper domain"/>
    <property type="match status" value="2"/>
</dbReference>
<feature type="domain" description="BZIP" evidence="6">
    <location>
        <begin position="305"/>
        <end position="357"/>
    </location>
</feature>
<evidence type="ECO:0000256" key="2">
    <source>
        <dbReference type="ARBA" id="ARBA00023125"/>
    </source>
</evidence>
<feature type="coiled-coil region" evidence="4">
    <location>
        <begin position="330"/>
        <end position="357"/>
    </location>
</feature>
<feature type="region of interest" description="Disordered" evidence="5">
    <location>
        <begin position="249"/>
        <end position="328"/>
    </location>
</feature>
<evidence type="ECO:0000256" key="1">
    <source>
        <dbReference type="ARBA" id="ARBA00023015"/>
    </source>
</evidence>
<feature type="compositionally biased region" description="Polar residues" evidence="5">
    <location>
        <begin position="249"/>
        <end position="260"/>
    </location>
</feature>
<feature type="compositionally biased region" description="Polar residues" evidence="5">
    <location>
        <begin position="1"/>
        <end position="13"/>
    </location>
</feature>
<dbReference type="InterPro" id="IPR046347">
    <property type="entry name" value="bZIP_sf"/>
</dbReference>
<keyword evidence="1" id="KW-0805">Transcription regulation</keyword>